<gene>
    <name evidence="5" type="ORF">FGL95_22855</name>
</gene>
<evidence type="ECO:0000256" key="1">
    <source>
        <dbReference type="ARBA" id="ARBA00004370"/>
    </source>
</evidence>
<comment type="caution">
    <text evidence="5">The sequence shown here is derived from an EMBL/GenBank/DDBJ whole genome shotgun (WGS) entry which is preliminary data.</text>
</comment>
<evidence type="ECO:0000256" key="4">
    <source>
        <dbReference type="SAM" id="Phobius"/>
    </source>
</evidence>
<keyword evidence="4" id="KW-1133">Transmembrane helix</keyword>
<proteinExistence type="predicted"/>
<evidence type="ECO:0000313" key="6">
    <source>
        <dbReference type="Proteomes" id="UP000535543"/>
    </source>
</evidence>
<dbReference type="EMBL" id="VCQU01000009">
    <property type="protein sequence ID" value="NMN97883.1"/>
    <property type="molecule type" value="Genomic_DNA"/>
</dbReference>
<protein>
    <recommendedName>
        <fullName evidence="7">Mce-associated membrane protein</fullName>
    </recommendedName>
</protein>
<feature type="transmembrane region" description="Helical" evidence="4">
    <location>
        <begin position="66"/>
        <end position="86"/>
    </location>
</feature>
<accession>A0A848KFW7</accession>
<dbReference type="PANTHER" id="PTHR37042:SF4">
    <property type="entry name" value="OUTER MEMBRANE PROTEIN RV1973"/>
    <property type="match status" value="1"/>
</dbReference>
<dbReference type="RefSeq" id="WP_169591251.1">
    <property type="nucleotide sequence ID" value="NZ_VCQU01000009.1"/>
</dbReference>
<feature type="compositionally biased region" description="Basic residues" evidence="3">
    <location>
        <begin position="7"/>
        <end position="18"/>
    </location>
</feature>
<comment type="subcellular location">
    <subcellularLocation>
        <location evidence="1">Membrane</location>
    </subcellularLocation>
</comment>
<evidence type="ECO:0000256" key="2">
    <source>
        <dbReference type="ARBA" id="ARBA00023136"/>
    </source>
</evidence>
<keyword evidence="2 4" id="KW-0472">Membrane</keyword>
<sequence length="222" mass="24092">MAPPNRRVNRSTPRRRPKVAGANRPAVDRVVDNGEDAPTPSVLLRKPDKKSEPAPSPARTLRDWRLTAILAGAALVLGVFALVAYFRPGADVTNEAFVDNPATEQVKAAAANAIVTLAQYKYDKIDDWRNAGSQVFTDKMKDEFNKTADATKDFAVQSHTSTTARVDDVGVTALDGDRAEVIVFVAVSVDRDGVAVESRQGPQVVRMEKVGDKWLLAEVVPN</sequence>
<evidence type="ECO:0008006" key="7">
    <source>
        <dbReference type="Google" id="ProtNLM"/>
    </source>
</evidence>
<organism evidence="5 6">
    <name type="scientific">Antrihabitans stalactiti</name>
    <dbReference type="NCBI Taxonomy" id="2584121"/>
    <lineage>
        <taxon>Bacteria</taxon>
        <taxon>Bacillati</taxon>
        <taxon>Actinomycetota</taxon>
        <taxon>Actinomycetes</taxon>
        <taxon>Mycobacteriales</taxon>
        <taxon>Nocardiaceae</taxon>
        <taxon>Antrihabitans</taxon>
    </lineage>
</organism>
<reference evidence="5 6" key="1">
    <citation type="submission" date="2019-05" db="EMBL/GenBank/DDBJ databases">
        <authorList>
            <person name="Lee S.D."/>
        </authorList>
    </citation>
    <scope>NUCLEOTIDE SEQUENCE [LARGE SCALE GENOMIC DNA]</scope>
    <source>
        <strain evidence="5 6">YC2-7</strain>
    </source>
</reference>
<keyword evidence="4" id="KW-0812">Transmembrane</keyword>
<name>A0A848KFW7_9NOCA</name>
<evidence type="ECO:0000256" key="3">
    <source>
        <dbReference type="SAM" id="MobiDB-lite"/>
    </source>
</evidence>
<dbReference type="AlphaFoldDB" id="A0A848KFW7"/>
<keyword evidence="6" id="KW-1185">Reference proteome</keyword>
<dbReference type="Proteomes" id="UP000535543">
    <property type="component" value="Unassembled WGS sequence"/>
</dbReference>
<dbReference type="PANTHER" id="PTHR37042">
    <property type="entry name" value="OUTER MEMBRANE PROTEIN RV1973"/>
    <property type="match status" value="1"/>
</dbReference>
<evidence type="ECO:0000313" key="5">
    <source>
        <dbReference type="EMBL" id="NMN97883.1"/>
    </source>
</evidence>
<reference evidence="5 6" key="2">
    <citation type="submission" date="2020-06" db="EMBL/GenBank/DDBJ databases">
        <title>Antribacter stalactiti gen. nov., sp. nov., a new member of the family Nacardiaceae isolated from a cave.</title>
        <authorList>
            <person name="Kim I.S."/>
        </authorList>
    </citation>
    <scope>NUCLEOTIDE SEQUENCE [LARGE SCALE GENOMIC DNA]</scope>
    <source>
        <strain evidence="5 6">YC2-7</strain>
    </source>
</reference>
<feature type="region of interest" description="Disordered" evidence="3">
    <location>
        <begin position="1"/>
        <end position="59"/>
    </location>
</feature>
<dbReference type="GO" id="GO:0016020">
    <property type="term" value="C:membrane"/>
    <property type="evidence" value="ECO:0007669"/>
    <property type="project" value="UniProtKB-SubCell"/>
</dbReference>